<dbReference type="AlphaFoldDB" id="A0A817BAU9"/>
<evidence type="ECO:0000313" key="1">
    <source>
        <dbReference type="EMBL" id="CAF2339361.1"/>
    </source>
</evidence>
<sequence>MAVDMILLDSQVMSKKWNLWMIRARPVAYGPGIVHRVEPVSLEELGRPRQRALLYTLCTLTCSYLSLDIRGKPMRVSLRSKAMYCLDRGSPDIRGFLGEYV</sequence>
<gene>
    <name evidence="1" type="ORF">DARMORV10_A10P19480.1</name>
</gene>
<name>A0A817BAU9_BRANA</name>
<accession>A0A817BAU9</accession>
<organism evidence="1">
    <name type="scientific">Brassica napus</name>
    <name type="common">Rape</name>
    <dbReference type="NCBI Taxonomy" id="3708"/>
    <lineage>
        <taxon>Eukaryota</taxon>
        <taxon>Viridiplantae</taxon>
        <taxon>Streptophyta</taxon>
        <taxon>Embryophyta</taxon>
        <taxon>Tracheophyta</taxon>
        <taxon>Spermatophyta</taxon>
        <taxon>Magnoliopsida</taxon>
        <taxon>eudicotyledons</taxon>
        <taxon>Gunneridae</taxon>
        <taxon>Pentapetalae</taxon>
        <taxon>rosids</taxon>
        <taxon>malvids</taxon>
        <taxon>Brassicales</taxon>
        <taxon>Brassicaceae</taxon>
        <taxon>Brassiceae</taxon>
        <taxon>Brassica</taxon>
    </lineage>
</organism>
<reference evidence="1" key="1">
    <citation type="submission" date="2021-01" db="EMBL/GenBank/DDBJ databases">
        <authorList>
            <consortium name="Genoscope - CEA"/>
            <person name="William W."/>
        </authorList>
    </citation>
    <scope>NUCLEOTIDE SEQUENCE</scope>
</reference>
<dbReference type="EMBL" id="HG994364">
    <property type="protein sequence ID" value="CAF2339361.1"/>
    <property type="molecule type" value="Genomic_DNA"/>
</dbReference>
<dbReference type="Proteomes" id="UP001295469">
    <property type="component" value="Chromosome A10"/>
</dbReference>
<protein>
    <submittedName>
        <fullName evidence="1">(rape) hypothetical protein</fullName>
    </submittedName>
</protein>
<proteinExistence type="predicted"/>